<evidence type="ECO:0000313" key="1">
    <source>
        <dbReference type="EMBL" id="KAF2224666.1"/>
    </source>
</evidence>
<organism evidence="1 2">
    <name type="scientific">Elsinoe ampelina</name>
    <dbReference type="NCBI Taxonomy" id="302913"/>
    <lineage>
        <taxon>Eukaryota</taxon>
        <taxon>Fungi</taxon>
        <taxon>Dikarya</taxon>
        <taxon>Ascomycota</taxon>
        <taxon>Pezizomycotina</taxon>
        <taxon>Dothideomycetes</taxon>
        <taxon>Dothideomycetidae</taxon>
        <taxon>Myriangiales</taxon>
        <taxon>Elsinoaceae</taxon>
        <taxon>Elsinoe</taxon>
    </lineage>
</organism>
<gene>
    <name evidence="1" type="ORF">BDZ85DRAFT_82361</name>
</gene>
<name>A0A6A6GG16_9PEZI</name>
<dbReference type="AlphaFoldDB" id="A0A6A6GG16"/>
<protein>
    <submittedName>
        <fullName evidence="1">Uncharacterized protein</fullName>
    </submittedName>
</protein>
<proteinExistence type="predicted"/>
<keyword evidence="2" id="KW-1185">Reference proteome</keyword>
<accession>A0A6A6GG16</accession>
<sequence>MPAVFGLPVVFDSSATPLEGSVLVLHSRLGYHALNDGKKPGNVIVDPIVLAGWYLGRSGLYTCGFCGEWHDCSVCIAVGRRPCCHCPTKLMDIR</sequence>
<reference evidence="2" key="1">
    <citation type="journal article" date="2020" name="Stud. Mycol.">
        <title>101 Dothideomycetes genomes: A test case for predicting lifestyles and emergence of pathogens.</title>
        <authorList>
            <person name="Haridas S."/>
            <person name="Albert R."/>
            <person name="Binder M."/>
            <person name="Bloem J."/>
            <person name="LaButti K."/>
            <person name="Salamov A."/>
            <person name="Andreopoulos B."/>
            <person name="Baker S."/>
            <person name="Barry K."/>
            <person name="Bills G."/>
            <person name="Bluhm B."/>
            <person name="Cannon C."/>
            <person name="Castanera R."/>
            <person name="Culley D."/>
            <person name="Daum C."/>
            <person name="Ezra D."/>
            <person name="Gonzalez J."/>
            <person name="Henrissat B."/>
            <person name="Kuo A."/>
            <person name="Liang C."/>
            <person name="Lipzen A."/>
            <person name="Lutzoni F."/>
            <person name="Magnuson J."/>
            <person name="Mondo S."/>
            <person name="Nolan M."/>
            <person name="Ohm R."/>
            <person name="Pangilinan J."/>
            <person name="Park H.-J."/>
            <person name="Ramirez L."/>
            <person name="Alfaro M."/>
            <person name="Sun H."/>
            <person name="Tritt A."/>
            <person name="Yoshinaga Y."/>
            <person name="Zwiers L.-H."/>
            <person name="Turgeon B."/>
            <person name="Goodwin S."/>
            <person name="Spatafora J."/>
            <person name="Crous P."/>
            <person name="Grigoriev I."/>
        </authorList>
    </citation>
    <scope>NUCLEOTIDE SEQUENCE [LARGE SCALE GENOMIC DNA]</scope>
    <source>
        <strain evidence="2">CECT 20119</strain>
    </source>
</reference>
<evidence type="ECO:0000313" key="2">
    <source>
        <dbReference type="Proteomes" id="UP000799538"/>
    </source>
</evidence>
<dbReference type="Proteomes" id="UP000799538">
    <property type="component" value="Unassembled WGS sequence"/>
</dbReference>
<dbReference type="EMBL" id="ML992504">
    <property type="protein sequence ID" value="KAF2224666.1"/>
    <property type="molecule type" value="Genomic_DNA"/>
</dbReference>